<keyword evidence="1" id="KW-0285">Flavoprotein</keyword>
<reference evidence="6 7" key="1">
    <citation type="submission" date="2015-09" db="EMBL/GenBank/DDBJ databases">
        <title>Draft genome sequence and assembly of Photorhabdus sp. VMG, a bacterial symbiont associated with Heterorhabditis zealandica.</title>
        <authorList>
            <person name="Naidoo S."/>
            <person name="Featherston J."/>
            <person name="Mothupi B."/>
            <person name="Gray V.M."/>
        </authorList>
    </citation>
    <scope>NUCLEOTIDE SEQUENCE [LARGE SCALE GENOMIC DNA]</scope>
    <source>
        <strain evidence="6 7">VMG</strain>
    </source>
</reference>
<keyword evidence="3" id="KW-0249">Electron transport</keyword>
<dbReference type="PRINTS" id="PR00369">
    <property type="entry name" value="FLAVODOXIN"/>
</dbReference>
<dbReference type="PROSITE" id="PS50902">
    <property type="entry name" value="FLAVODOXIN_LIKE"/>
    <property type="match status" value="1"/>
</dbReference>
<dbReference type="SUPFAM" id="SSF52218">
    <property type="entry name" value="Flavoproteins"/>
    <property type="match status" value="1"/>
</dbReference>
<dbReference type="Proteomes" id="UP000037727">
    <property type="component" value="Unassembled WGS sequence"/>
</dbReference>
<sequence length="150" mass="16696">MAKIGIFVGTVYGNALAVAEEAQQILEQQGHEIEVFEEGELEQWQSYLNHVILVITSTTGQGDLPDNIQPLYCALRDELGYQPELRYGVIALGDGSYENFCGGGRIFDELLQEQGAIRIGEILLVDAVEEAEPEIFAQPWIKLWGELLVE</sequence>
<reference evidence="5 8" key="2">
    <citation type="submission" date="2019-09" db="EMBL/GenBank/DDBJ databases">
        <title>Whole genome sequence of Photorhabdus heterorhabditis strain ETL (Enterobacteriales: Enterobacteriaceae) a bacterial symbiont of Heterorhabditis zealandica strain ETL (Rhabditida: Heterorhabditidae).</title>
        <authorList>
            <person name="Lulamba T.E."/>
            <person name="Serepa-Dlamini M.H."/>
        </authorList>
    </citation>
    <scope>NUCLEOTIDE SEQUENCE [LARGE SCALE GENOMIC DNA]</scope>
    <source>
        <strain evidence="5 8">ETL</strain>
    </source>
</reference>
<organism evidence="5 8">
    <name type="scientific">Photorhabdus heterorhabditis</name>
    <dbReference type="NCBI Taxonomy" id="880156"/>
    <lineage>
        <taxon>Bacteria</taxon>
        <taxon>Pseudomonadati</taxon>
        <taxon>Pseudomonadota</taxon>
        <taxon>Gammaproteobacteria</taxon>
        <taxon>Enterobacterales</taxon>
        <taxon>Morganellaceae</taxon>
        <taxon>Photorhabdus</taxon>
    </lineage>
</organism>
<dbReference type="InterPro" id="IPR008254">
    <property type="entry name" value="Flavodoxin/NO_synth"/>
</dbReference>
<gene>
    <name evidence="6" type="ORF">AM629_12725</name>
    <name evidence="5" type="ORF">F0L16_02445</name>
</gene>
<dbReference type="GO" id="GO:0030586">
    <property type="term" value="F:[methionine synthase] reductase (NADPH) activity"/>
    <property type="evidence" value="ECO:0007669"/>
    <property type="project" value="TreeGrafter"/>
</dbReference>
<evidence type="ECO:0000256" key="1">
    <source>
        <dbReference type="ARBA" id="ARBA00022630"/>
    </source>
</evidence>
<dbReference type="PANTHER" id="PTHR19384">
    <property type="entry name" value="NITRIC OXIDE SYNTHASE-RELATED"/>
    <property type="match status" value="1"/>
</dbReference>
<dbReference type="GO" id="GO:0050660">
    <property type="term" value="F:flavin adenine dinucleotide binding"/>
    <property type="evidence" value="ECO:0007669"/>
    <property type="project" value="TreeGrafter"/>
</dbReference>
<dbReference type="InterPro" id="IPR029039">
    <property type="entry name" value="Flavoprotein-like_sf"/>
</dbReference>
<evidence type="ECO:0000313" key="5">
    <source>
        <dbReference type="EMBL" id="KAA1195232.1"/>
    </source>
</evidence>
<dbReference type="GO" id="GO:0050667">
    <property type="term" value="P:homocysteine metabolic process"/>
    <property type="evidence" value="ECO:0007669"/>
    <property type="project" value="TreeGrafter"/>
</dbReference>
<proteinExistence type="predicted"/>
<name>A0A5B0X7L6_9GAMM</name>
<comment type="caution">
    <text evidence="5">The sequence shown here is derived from an EMBL/GenBank/DDBJ whole genome shotgun (WGS) entry which is preliminary data.</text>
</comment>
<evidence type="ECO:0000259" key="4">
    <source>
        <dbReference type="PROSITE" id="PS50902"/>
    </source>
</evidence>
<evidence type="ECO:0000256" key="3">
    <source>
        <dbReference type="ARBA" id="ARBA00022982"/>
    </source>
</evidence>
<evidence type="ECO:0000256" key="2">
    <source>
        <dbReference type="ARBA" id="ARBA00022643"/>
    </source>
</evidence>
<dbReference type="GO" id="GO:0005829">
    <property type="term" value="C:cytosol"/>
    <property type="evidence" value="ECO:0007669"/>
    <property type="project" value="TreeGrafter"/>
</dbReference>
<dbReference type="AlphaFoldDB" id="A0A5B0X7L6"/>
<keyword evidence="2" id="KW-0288">FMN</keyword>
<dbReference type="EMBL" id="LJCS01000034">
    <property type="protein sequence ID" value="KOY61669.1"/>
    <property type="molecule type" value="Genomic_DNA"/>
</dbReference>
<dbReference type="EMBL" id="VTUW01000003">
    <property type="protein sequence ID" value="KAA1195232.1"/>
    <property type="molecule type" value="Genomic_DNA"/>
</dbReference>
<keyword evidence="7" id="KW-1185">Reference proteome</keyword>
<dbReference type="Gene3D" id="3.40.50.360">
    <property type="match status" value="1"/>
</dbReference>
<evidence type="ECO:0000313" key="7">
    <source>
        <dbReference type="Proteomes" id="UP000037727"/>
    </source>
</evidence>
<keyword evidence="3" id="KW-0813">Transport</keyword>
<feature type="domain" description="Flavodoxin-like" evidence="4">
    <location>
        <begin position="4"/>
        <end position="145"/>
    </location>
</feature>
<dbReference type="STRING" id="880156.AM629_12725"/>
<accession>A0A5B0X7L6</accession>
<dbReference type="OrthoDB" id="359268at2"/>
<dbReference type="Pfam" id="PF00258">
    <property type="entry name" value="Flavodoxin_1"/>
    <property type="match status" value="1"/>
</dbReference>
<dbReference type="PANTHER" id="PTHR19384:SF84">
    <property type="entry name" value="METHIONINE SYNTHASE REDUCTASE"/>
    <property type="match status" value="1"/>
</dbReference>
<dbReference type="GO" id="GO:0009086">
    <property type="term" value="P:methionine biosynthetic process"/>
    <property type="evidence" value="ECO:0007669"/>
    <property type="project" value="TreeGrafter"/>
</dbReference>
<evidence type="ECO:0000313" key="6">
    <source>
        <dbReference type="EMBL" id="KOY61669.1"/>
    </source>
</evidence>
<dbReference type="Proteomes" id="UP000322184">
    <property type="component" value="Unassembled WGS sequence"/>
</dbReference>
<dbReference type="InterPro" id="IPR001094">
    <property type="entry name" value="Flavdoxin-like"/>
</dbReference>
<evidence type="ECO:0000313" key="8">
    <source>
        <dbReference type="Proteomes" id="UP000322184"/>
    </source>
</evidence>
<protein>
    <submittedName>
        <fullName evidence="5">Flavodoxin</fullName>
    </submittedName>
</protein>
<dbReference type="GO" id="GO:0010181">
    <property type="term" value="F:FMN binding"/>
    <property type="evidence" value="ECO:0007669"/>
    <property type="project" value="InterPro"/>
</dbReference>
<dbReference type="NCBIfam" id="NF005989">
    <property type="entry name" value="PRK08105.1"/>
    <property type="match status" value="1"/>
</dbReference>
<dbReference type="RefSeq" id="WP_054479474.1">
    <property type="nucleotide sequence ID" value="NZ_CAWMRL010000034.1"/>
</dbReference>